<organism evidence="5 6">
    <name type="scientific">Endozoicomonas montiporae CL-33</name>
    <dbReference type="NCBI Taxonomy" id="570277"/>
    <lineage>
        <taxon>Bacteria</taxon>
        <taxon>Pseudomonadati</taxon>
        <taxon>Pseudomonadota</taxon>
        <taxon>Gammaproteobacteria</taxon>
        <taxon>Oceanospirillales</taxon>
        <taxon>Endozoicomonadaceae</taxon>
        <taxon>Endozoicomonas</taxon>
    </lineage>
</organism>
<dbReference type="CDD" id="cd17517">
    <property type="entry name" value="RMtype1_S_EcoKI_StySPI-TRD2-CR2_like"/>
    <property type="match status" value="1"/>
</dbReference>
<dbReference type="InterPro" id="IPR052021">
    <property type="entry name" value="Type-I_RS_S_subunit"/>
</dbReference>
<dbReference type="GO" id="GO:0009307">
    <property type="term" value="P:DNA restriction-modification system"/>
    <property type="evidence" value="ECO:0007669"/>
    <property type="project" value="UniProtKB-KW"/>
</dbReference>
<dbReference type="KEGG" id="emp:EZMO1_1687"/>
<name>A0A142BAR0_9GAMM</name>
<reference evidence="5 6" key="1">
    <citation type="journal article" date="2016" name="Front. Microbiol.">
        <title>Genomic Insight into the Host-Endosymbiont Relationship of Endozoicomonas montiporae CL-33(T) with its Coral Host.</title>
        <authorList>
            <person name="Ding J.-Y."/>
            <person name="Shiu J.-H."/>
            <person name="Chen W.-M."/>
            <person name="Chiang Y.-R."/>
            <person name="Tang S.-L."/>
        </authorList>
    </citation>
    <scope>NUCLEOTIDE SEQUENCE [LARGE SCALE GENOMIC DNA]</scope>
    <source>
        <strain evidence="5 6">CL-33</strain>
    </source>
</reference>
<dbReference type="Pfam" id="PF01420">
    <property type="entry name" value="Methylase_S"/>
    <property type="match status" value="2"/>
</dbReference>
<dbReference type="Gene3D" id="1.10.287.1120">
    <property type="entry name" value="Bipartite methylase S protein"/>
    <property type="match status" value="1"/>
</dbReference>
<keyword evidence="2" id="KW-0680">Restriction system</keyword>
<sequence>MANQDTQKPSVRFQGFSGEWIKKKLKNLTEKDFTNGVFNDPDKVGSGYRLINVKDMFSGSSIDIDRLSLIDIDRKEFLKSKVEFGDIFFTRSSLVKEGIAYSNVNLSTHQELTFDGHLIRMQPCRKSAVPIFLSYALKTVNSRRQFILGGKTTTMTTIGQSDIAEVKVAIPSTKEQTQIGTFFKKLDRMIELHQRKQNKLVTLKQAMLQKMFPQEGASTPEIRFKGFAGEWQENTLGQVISITSAARVHKEEWTKAGVPFFRSSDVVSEYKGVSNTKAFISHDLYEALSAKVGRIQKGDLLVTGGGSIGIPYLVNNDNPLYFKDADLLWFKIRNALDSRFLYTFLSSVNFQKYLKNISHIGTIAHYTVEQANDTPITFPCKEEQQKIGTYFRKLDNLIAQHNTQLQKLKQIKSACLEKMFV</sequence>
<dbReference type="RefSeq" id="WP_051789631.1">
    <property type="nucleotide sequence ID" value="NZ_CP013251.1"/>
</dbReference>
<dbReference type="AlphaFoldDB" id="A0A142BAR0"/>
<evidence type="ECO:0000313" key="5">
    <source>
        <dbReference type="EMBL" id="AMO55836.1"/>
    </source>
</evidence>
<evidence type="ECO:0000313" key="6">
    <source>
        <dbReference type="Proteomes" id="UP000071065"/>
    </source>
</evidence>
<evidence type="ECO:0000256" key="1">
    <source>
        <dbReference type="ARBA" id="ARBA00010923"/>
    </source>
</evidence>
<dbReference type="PANTHER" id="PTHR30408">
    <property type="entry name" value="TYPE-1 RESTRICTION ENZYME ECOKI SPECIFICITY PROTEIN"/>
    <property type="match status" value="1"/>
</dbReference>
<evidence type="ECO:0000256" key="2">
    <source>
        <dbReference type="ARBA" id="ARBA00022747"/>
    </source>
</evidence>
<dbReference type="OrthoDB" id="398435at2"/>
<feature type="domain" description="Type I restriction modification DNA specificity" evidence="4">
    <location>
        <begin position="111"/>
        <end position="200"/>
    </location>
</feature>
<comment type="similarity">
    <text evidence="1">Belongs to the type-I restriction system S methylase family.</text>
</comment>
<keyword evidence="3" id="KW-0238">DNA-binding</keyword>
<protein>
    <submittedName>
        <fullName evidence="5">Type I site-specific deoxyribonuclease specificity subunit</fullName>
        <ecNumber evidence="5">3.1.21.3</ecNumber>
    </submittedName>
</protein>
<evidence type="ECO:0000256" key="3">
    <source>
        <dbReference type="ARBA" id="ARBA00023125"/>
    </source>
</evidence>
<gene>
    <name evidence="5" type="primary">hsdS1</name>
    <name evidence="5" type="ORF">EZMO1_1687</name>
</gene>
<dbReference type="InterPro" id="IPR000055">
    <property type="entry name" value="Restrct_endonuc_typeI_TRD"/>
</dbReference>
<dbReference type="EC" id="3.1.21.3" evidence="5"/>
<dbReference type="Proteomes" id="UP000071065">
    <property type="component" value="Chromosome"/>
</dbReference>
<feature type="domain" description="Type I restriction modification DNA specificity" evidence="4">
    <location>
        <begin position="230"/>
        <end position="410"/>
    </location>
</feature>
<keyword evidence="5" id="KW-0378">Hydrolase</keyword>
<dbReference type="InterPro" id="IPR044946">
    <property type="entry name" value="Restrct_endonuc_typeI_TRD_sf"/>
</dbReference>
<dbReference type="GO" id="GO:0009035">
    <property type="term" value="F:type I site-specific deoxyribonuclease activity"/>
    <property type="evidence" value="ECO:0007669"/>
    <property type="project" value="UniProtKB-EC"/>
</dbReference>
<accession>A0A142BAR0</accession>
<evidence type="ECO:0000259" key="4">
    <source>
        <dbReference type="Pfam" id="PF01420"/>
    </source>
</evidence>
<dbReference type="SUPFAM" id="SSF116734">
    <property type="entry name" value="DNA methylase specificity domain"/>
    <property type="match status" value="2"/>
</dbReference>
<dbReference type="PANTHER" id="PTHR30408:SF12">
    <property type="entry name" value="TYPE I RESTRICTION ENZYME MJAVIII SPECIFICITY SUBUNIT"/>
    <property type="match status" value="1"/>
</dbReference>
<dbReference type="EMBL" id="CP013251">
    <property type="protein sequence ID" value="AMO55836.1"/>
    <property type="molecule type" value="Genomic_DNA"/>
</dbReference>
<dbReference type="GO" id="GO:0003677">
    <property type="term" value="F:DNA binding"/>
    <property type="evidence" value="ECO:0007669"/>
    <property type="project" value="UniProtKB-KW"/>
</dbReference>
<dbReference type="Gene3D" id="3.90.220.20">
    <property type="entry name" value="DNA methylase specificity domains"/>
    <property type="match status" value="2"/>
</dbReference>
<dbReference type="STRING" id="570277.EZMO1_1687"/>
<proteinExistence type="inferred from homology"/>
<dbReference type="PATRIC" id="fig|570277.3.peg.1817"/>
<dbReference type="REBASE" id="140085">
    <property type="entry name" value="S.EmoCL33ORF1688P"/>
</dbReference>